<dbReference type="InterPro" id="IPR009674">
    <property type="entry name" value="Rpa2_dom_4"/>
</dbReference>
<dbReference type="Pfam" id="PF00562">
    <property type="entry name" value="RNA_pol_Rpb2_6"/>
    <property type="match status" value="1"/>
</dbReference>
<organism evidence="20 21">
    <name type="scientific">Tieghemiomyces parasiticus</name>
    <dbReference type="NCBI Taxonomy" id="78921"/>
    <lineage>
        <taxon>Eukaryota</taxon>
        <taxon>Fungi</taxon>
        <taxon>Fungi incertae sedis</taxon>
        <taxon>Zoopagomycota</taxon>
        <taxon>Kickxellomycotina</taxon>
        <taxon>Dimargaritomycetes</taxon>
        <taxon>Dimargaritales</taxon>
        <taxon>Dimargaritaceae</taxon>
        <taxon>Tieghemiomyces</taxon>
    </lineage>
</organism>
<dbReference type="InterPro" id="IPR007644">
    <property type="entry name" value="RNA_pol_bsu_protrusion"/>
</dbReference>
<dbReference type="InterPro" id="IPR007641">
    <property type="entry name" value="RNA_pol_Rpb2_7"/>
</dbReference>
<dbReference type="InterPro" id="IPR007121">
    <property type="entry name" value="RNA_pol_bsu_CS"/>
</dbReference>
<evidence type="ECO:0000256" key="12">
    <source>
        <dbReference type="RuleBase" id="RU363031"/>
    </source>
</evidence>
<dbReference type="Pfam" id="PF04561">
    <property type="entry name" value="RNA_pol_Rpb2_2"/>
    <property type="match status" value="1"/>
</dbReference>
<evidence type="ECO:0000259" key="16">
    <source>
        <dbReference type="Pfam" id="PF04561"/>
    </source>
</evidence>
<feature type="domain" description="DNA-directed RNA polymerase I subunit RPA2" evidence="19">
    <location>
        <begin position="613"/>
        <end position="670"/>
    </location>
</feature>
<dbReference type="Gene3D" id="3.90.1110.10">
    <property type="entry name" value="RNA polymerase Rpb2, domain 2"/>
    <property type="match status" value="1"/>
</dbReference>
<dbReference type="InterPro" id="IPR007645">
    <property type="entry name" value="RNA_pol_Rpb2_3"/>
</dbReference>
<dbReference type="FunFam" id="3.90.1110.10:FF:000007">
    <property type="entry name" value="DNA-directed RNA polymerase subunit beta"/>
    <property type="match status" value="1"/>
</dbReference>
<protein>
    <recommendedName>
        <fullName evidence="12">DNA-directed RNA polymerase subunit beta</fullName>
        <ecNumber evidence="12">2.7.7.6</ecNumber>
    </recommendedName>
</protein>
<dbReference type="InterPro" id="IPR007642">
    <property type="entry name" value="RNA_pol_Rpb2_2"/>
</dbReference>
<evidence type="ECO:0000256" key="7">
    <source>
        <dbReference type="ARBA" id="ARBA00022771"/>
    </source>
</evidence>
<proteinExistence type="inferred from homology"/>
<keyword evidence="4 12" id="KW-0808">Transferase</keyword>
<dbReference type="InterPro" id="IPR037034">
    <property type="entry name" value="RNA_pol_Rpb2_2_sf"/>
</dbReference>
<comment type="caution">
    <text evidence="20">The sequence shown here is derived from an EMBL/GenBank/DDBJ whole genome shotgun (WGS) entry which is preliminary data.</text>
</comment>
<evidence type="ECO:0000256" key="6">
    <source>
        <dbReference type="ARBA" id="ARBA00022723"/>
    </source>
</evidence>
<feature type="domain" description="RNA polymerase Rpb2" evidence="16">
    <location>
        <begin position="234"/>
        <end position="418"/>
    </location>
</feature>
<dbReference type="FunFam" id="2.40.270.10:FF:000006">
    <property type="entry name" value="DNA-directed RNA polymerase subunit beta"/>
    <property type="match status" value="1"/>
</dbReference>
<keyword evidence="9 12" id="KW-0804">Transcription</keyword>
<dbReference type="GO" id="GO:0006362">
    <property type="term" value="P:transcription elongation by RNA polymerase I"/>
    <property type="evidence" value="ECO:0007669"/>
    <property type="project" value="UniProtKB-ARBA"/>
</dbReference>
<evidence type="ECO:0000259" key="17">
    <source>
        <dbReference type="Pfam" id="PF04563"/>
    </source>
</evidence>
<dbReference type="FunFam" id="3.90.1800.10:FF:000004">
    <property type="entry name" value="DNA-directed RNA polymerase subunit beta"/>
    <property type="match status" value="1"/>
</dbReference>
<keyword evidence="5 12" id="KW-0548">Nucleotidyltransferase</keyword>
<accession>A0A9W8E3H9</accession>
<keyword evidence="3 12" id="KW-0240">DNA-directed RNA polymerase</keyword>
<keyword evidence="8" id="KW-0862">Zinc</keyword>
<dbReference type="PANTHER" id="PTHR20856">
    <property type="entry name" value="DNA-DIRECTED RNA POLYMERASE I SUBUNIT 2"/>
    <property type="match status" value="1"/>
</dbReference>
<evidence type="ECO:0000313" key="21">
    <source>
        <dbReference type="Proteomes" id="UP001150569"/>
    </source>
</evidence>
<dbReference type="InterPro" id="IPR015712">
    <property type="entry name" value="DNA-dir_RNA_pol_su2"/>
</dbReference>
<evidence type="ECO:0000259" key="19">
    <source>
        <dbReference type="Pfam" id="PF06883"/>
    </source>
</evidence>
<dbReference type="Pfam" id="PF04565">
    <property type="entry name" value="RNA_pol_Rpb2_3"/>
    <property type="match status" value="1"/>
</dbReference>
<evidence type="ECO:0000313" key="20">
    <source>
        <dbReference type="EMBL" id="KAJ1930362.1"/>
    </source>
</evidence>
<comment type="similarity">
    <text evidence="2 11">Belongs to the RNA polymerase beta chain family.</text>
</comment>
<dbReference type="GO" id="GO:0003899">
    <property type="term" value="F:DNA-directed RNA polymerase activity"/>
    <property type="evidence" value="ECO:0007669"/>
    <property type="project" value="UniProtKB-EC"/>
</dbReference>
<dbReference type="InterPro" id="IPR014724">
    <property type="entry name" value="RNA_pol_RPB2_OB-fold"/>
</dbReference>
<dbReference type="CDD" id="cd00653">
    <property type="entry name" value="RNA_pol_B_RPB2"/>
    <property type="match status" value="1"/>
</dbReference>
<evidence type="ECO:0000256" key="13">
    <source>
        <dbReference type="SAM" id="MobiDB-lite"/>
    </source>
</evidence>
<comment type="catalytic activity">
    <reaction evidence="12">
        <text>RNA(n) + a ribonucleoside 5'-triphosphate = RNA(n+1) + diphosphate</text>
        <dbReference type="Rhea" id="RHEA:21248"/>
        <dbReference type="Rhea" id="RHEA-COMP:14527"/>
        <dbReference type="Rhea" id="RHEA-COMP:17342"/>
        <dbReference type="ChEBI" id="CHEBI:33019"/>
        <dbReference type="ChEBI" id="CHEBI:61557"/>
        <dbReference type="ChEBI" id="CHEBI:140395"/>
        <dbReference type="EC" id="2.7.7.6"/>
    </reaction>
</comment>
<evidence type="ECO:0000256" key="4">
    <source>
        <dbReference type="ARBA" id="ARBA00022679"/>
    </source>
</evidence>
<dbReference type="Gene3D" id="3.90.1800.10">
    <property type="entry name" value="RNA polymerase alpha subunit dimerisation domain"/>
    <property type="match status" value="1"/>
</dbReference>
<keyword evidence="6" id="KW-0479">Metal-binding</keyword>
<dbReference type="InterPro" id="IPR037033">
    <property type="entry name" value="DNA-dir_RNAP_su2_hyb_sf"/>
</dbReference>
<dbReference type="SUPFAM" id="SSF64484">
    <property type="entry name" value="beta and beta-prime subunits of DNA dependent RNA-polymerase"/>
    <property type="match status" value="1"/>
</dbReference>
<reference evidence="20" key="1">
    <citation type="submission" date="2022-07" db="EMBL/GenBank/DDBJ databases">
        <title>Phylogenomic reconstructions and comparative analyses of Kickxellomycotina fungi.</title>
        <authorList>
            <person name="Reynolds N.K."/>
            <person name="Stajich J.E."/>
            <person name="Barry K."/>
            <person name="Grigoriev I.V."/>
            <person name="Crous P."/>
            <person name="Smith M.E."/>
        </authorList>
    </citation>
    <scope>NUCLEOTIDE SEQUENCE</scope>
    <source>
        <strain evidence="20">RSA 861</strain>
    </source>
</reference>
<dbReference type="GO" id="GO:0000428">
    <property type="term" value="C:DNA-directed RNA polymerase complex"/>
    <property type="evidence" value="ECO:0007669"/>
    <property type="project" value="UniProtKB-KW"/>
</dbReference>
<dbReference type="GO" id="GO:0008270">
    <property type="term" value="F:zinc ion binding"/>
    <property type="evidence" value="ECO:0007669"/>
    <property type="project" value="UniProtKB-KW"/>
</dbReference>
<dbReference type="InterPro" id="IPR007120">
    <property type="entry name" value="DNA-dir_RNAP_su2_dom"/>
</dbReference>
<evidence type="ECO:0000256" key="2">
    <source>
        <dbReference type="ARBA" id="ARBA00006835"/>
    </source>
</evidence>
<dbReference type="GO" id="GO:0031981">
    <property type="term" value="C:nuclear lumen"/>
    <property type="evidence" value="ECO:0007669"/>
    <property type="project" value="UniProtKB-ARBA"/>
</dbReference>
<keyword evidence="21" id="KW-1185">Reference proteome</keyword>
<dbReference type="AlphaFoldDB" id="A0A9W8E3H9"/>
<comment type="function">
    <text evidence="12">DNA-dependent RNA polymerase catalyzes the transcription of DNA into RNA using the four ribonucleoside triphosphates as substrates.</text>
</comment>
<dbReference type="FunFam" id="2.40.50.150:FF:000004">
    <property type="entry name" value="DNA-directed RNA polymerase subunit beta"/>
    <property type="match status" value="1"/>
</dbReference>
<keyword evidence="7" id="KW-0863">Zinc-finger</keyword>
<evidence type="ECO:0000256" key="5">
    <source>
        <dbReference type="ARBA" id="ARBA00022695"/>
    </source>
</evidence>
<comment type="subcellular location">
    <subcellularLocation>
        <location evidence="1">Nucleus</location>
    </subcellularLocation>
</comment>
<dbReference type="EC" id="2.7.7.6" evidence="12"/>
<evidence type="ECO:0000259" key="15">
    <source>
        <dbReference type="Pfam" id="PF04560"/>
    </source>
</evidence>
<feature type="domain" description="RNA polymerase Rpb2" evidence="15">
    <location>
        <begin position="1090"/>
        <end position="1198"/>
    </location>
</feature>
<dbReference type="Pfam" id="PF04563">
    <property type="entry name" value="RNA_pol_Rpb2_1"/>
    <property type="match status" value="1"/>
</dbReference>
<evidence type="ECO:0000256" key="3">
    <source>
        <dbReference type="ARBA" id="ARBA00022478"/>
    </source>
</evidence>
<evidence type="ECO:0000256" key="8">
    <source>
        <dbReference type="ARBA" id="ARBA00022833"/>
    </source>
</evidence>
<dbReference type="GO" id="GO:0032549">
    <property type="term" value="F:ribonucleoside binding"/>
    <property type="evidence" value="ECO:0007669"/>
    <property type="project" value="InterPro"/>
</dbReference>
<dbReference type="GO" id="GO:0003677">
    <property type="term" value="F:DNA binding"/>
    <property type="evidence" value="ECO:0007669"/>
    <property type="project" value="InterPro"/>
</dbReference>
<dbReference type="Gene3D" id="2.40.270.10">
    <property type="entry name" value="DNA-directed RNA polymerase, subunit 2, domain 6"/>
    <property type="match status" value="1"/>
</dbReference>
<dbReference type="Gene3D" id="2.40.50.150">
    <property type="match status" value="1"/>
</dbReference>
<feature type="region of interest" description="Disordered" evidence="13">
    <location>
        <begin position="85"/>
        <end position="118"/>
    </location>
</feature>
<evidence type="ECO:0000256" key="11">
    <source>
        <dbReference type="RuleBase" id="RU000434"/>
    </source>
</evidence>
<dbReference type="Proteomes" id="UP001150569">
    <property type="component" value="Unassembled WGS sequence"/>
</dbReference>
<feature type="domain" description="RNA polymerase Rpb2" evidence="18">
    <location>
        <begin position="507"/>
        <end position="571"/>
    </location>
</feature>
<dbReference type="PROSITE" id="PS01166">
    <property type="entry name" value="RNA_POL_BETA"/>
    <property type="match status" value="1"/>
</dbReference>
<dbReference type="Gene3D" id="3.90.1100.10">
    <property type="match status" value="2"/>
</dbReference>
<dbReference type="Pfam" id="PF04560">
    <property type="entry name" value="RNA_pol_Rpb2_7"/>
    <property type="match status" value="1"/>
</dbReference>
<dbReference type="OrthoDB" id="10248617at2759"/>
<feature type="domain" description="RNA polymerase beta subunit protrusion" evidence="17">
    <location>
        <begin position="39"/>
        <end position="455"/>
    </location>
</feature>
<evidence type="ECO:0000256" key="10">
    <source>
        <dbReference type="ARBA" id="ARBA00023242"/>
    </source>
</evidence>
<dbReference type="FunFam" id="2.40.270.10:FF:000011">
    <property type="entry name" value="DNA-directed RNA polymerase subunit beta"/>
    <property type="match status" value="1"/>
</dbReference>
<sequence length="1200" mass="134149">MKVNPDAMPADHTNFQVIDWNRCARDPGNEFRYPYLQRLVAPHIESFNAVFEPQGKHPSLMSLALKDIPKRAIFDGSAKPFKVTRGAAVKSKDTVENSDGDSADEAPAPPAASKSGSRGNKLTVWFEDVTVGYPMVSGTGMAPTRQFPVECRERSSSYRGRMQAKLCWQINDDQVQTEVRSLGAAPVMVRSNRCNLQGLGPAELIRRREESEEFGGYFVVNGNEKIIRMLITTRGNHIQAIQRNSFTKRGGQYSPYGVTIRCVRPDTTSATITMHYLNDGNLTLRFYHQKQEFLVPVMLILRALAEVSDKEIFLAIIQGDFDNTYLTDRVELLLRSYKALELFTRKQALEYLGIKFRVVMNLPEDLTAEEVGRELLRQVVGVHLTEDRDKFNLLVAMIQKLYGVVSGEYAADNGDSAQAHDVLLGGQIYLALVKDRLDDLLINCLDSLRRDMDMGRYQGFTHRPYLTKALNRVSWDIGARLDFFLATGNLVSRSGLDINQTSGFTIIAEKLNFLRFLAHFRCVHRGAFFATMKTTSVRKLLPESWGFMCPVHTPDGSPCGLLTHLSHTCQITTTHPDTSAIPHLLASLGMSQIFHRNVANPASVTVQLDGRVIGYCSPQMAATLARKLRYLKVTGGHNLPLQLEIGYVPMSRGGQYPGLYLFTGPGRMVRPVRYLLDGASDGGPTDLVGSFEQVYMEIACLDEDVVPGTTTHQEFGPTHILSVLASMTPFSDFNQSPRNMYQCQMGKQTMGTPAQALTYRGDNKLYRLQSGQTPIVRTKHHAQFGFDEFPNGTNACVAVISYTGYDMEDAMILNKSAHERGFKYGTVYKTEEIDLAAETQRGQAIHMHFGLGPEYAENEVRQFLDMDGLPYEGTRLRANDPFYAVMDDIKCLTKIFKYKGPEDAVVDKVRLLGSDSGNTELQHVTITLRIPRFPVVGDKFSSRHGQKGVCSQKWPAIDLPFSESGIQPDIIINPHAFPSRMTIGMFVESMAAKAGAVNGLTQDATPFQFSEDFTAADYFGEQLAQSGFNYHGNEPMYSGATGEEFQADIYFGVVYYQRLRHMVNDKFQVRSMGRVNQLTMQPVKGRKRGGGVRFGEMERDSLIAHGVSYLLQDRLLNCSDYTQAHICRLCGSILSPFSRPPLKTGGRHFQSRHTGNSRLEVVCKTCKTSEGIRLVAIPYVFKYLSSELACMNIRMAVKVD</sequence>
<evidence type="ECO:0000256" key="1">
    <source>
        <dbReference type="ARBA" id="ARBA00004123"/>
    </source>
</evidence>
<evidence type="ECO:0000259" key="14">
    <source>
        <dbReference type="Pfam" id="PF00562"/>
    </source>
</evidence>
<dbReference type="EMBL" id="JANBPT010000009">
    <property type="protein sequence ID" value="KAJ1930362.1"/>
    <property type="molecule type" value="Genomic_DNA"/>
</dbReference>
<feature type="domain" description="DNA-directed RNA polymerase subunit 2 hybrid-binding" evidence="14">
    <location>
        <begin position="725"/>
        <end position="1088"/>
    </location>
</feature>
<gene>
    <name evidence="20" type="ORF">IWQ60_000383</name>
</gene>
<evidence type="ECO:0000256" key="9">
    <source>
        <dbReference type="ARBA" id="ARBA00023163"/>
    </source>
</evidence>
<keyword evidence="10" id="KW-0539">Nucleus</keyword>
<evidence type="ECO:0000259" key="18">
    <source>
        <dbReference type="Pfam" id="PF04565"/>
    </source>
</evidence>
<dbReference type="Pfam" id="PF06883">
    <property type="entry name" value="RNA_pol_Rpa2_4"/>
    <property type="match status" value="1"/>
</dbReference>
<name>A0A9W8E3H9_9FUNG</name>